<sequence>MWELRPFSAGSMGQSSEDSPDRGALEEEKPKRPSAGPGRRLTEINKMLKTNRAWDKPSRRSAKRHKEQDKVVQEEMDWEQKKRKREAISGRFWARIDRSKSKDSVDFDEDSDDFASTKPSQRTAKTAGYDNLEDLFKDEEIDFGRAAGPAMAPLDCLSESDEDELDFEAISIDKVKLRRVGTSLTLSHFFNCHLPQEPRADRKSPYAHSGRALEYLAKREEEGGSTPLAWFERD</sequence>
<feature type="region of interest" description="Disordered" evidence="1">
    <location>
        <begin position="1"/>
        <end position="85"/>
    </location>
</feature>
<dbReference type="Proteomes" id="UP001642464">
    <property type="component" value="Unassembled WGS sequence"/>
</dbReference>
<feature type="compositionally biased region" description="Basic and acidic residues" evidence="1">
    <location>
        <begin position="19"/>
        <end position="31"/>
    </location>
</feature>
<reference evidence="2 3" key="1">
    <citation type="submission" date="2024-02" db="EMBL/GenBank/DDBJ databases">
        <authorList>
            <person name="Chen Y."/>
            <person name="Shah S."/>
            <person name="Dougan E. K."/>
            <person name="Thang M."/>
            <person name="Chan C."/>
        </authorList>
    </citation>
    <scope>NUCLEOTIDE SEQUENCE [LARGE SCALE GENOMIC DNA]</scope>
</reference>
<evidence type="ECO:0000256" key="1">
    <source>
        <dbReference type="SAM" id="MobiDB-lite"/>
    </source>
</evidence>
<proteinExistence type="predicted"/>
<comment type="caution">
    <text evidence="2">The sequence shown here is derived from an EMBL/GenBank/DDBJ whole genome shotgun (WGS) entry which is preliminary data.</text>
</comment>
<feature type="region of interest" description="Disordered" evidence="1">
    <location>
        <begin position="99"/>
        <end position="128"/>
    </location>
</feature>
<accession>A0ABP0NKR5</accession>
<organism evidence="2 3">
    <name type="scientific">Durusdinium trenchii</name>
    <dbReference type="NCBI Taxonomy" id="1381693"/>
    <lineage>
        <taxon>Eukaryota</taxon>
        <taxon>Sar</taxon>
        <taxon>Alveolata</taxon>
        <taxon>Dinophyceae</taxon>
        <taxon>Suessiales</taxon>
        <taxon>Symbiodiniaceae</taxon>
        <taxon>Durusdinium</taxon>
    </lineage>
</organism>
<protein>
    <submittedName>
        <fullName evidence="2">Uncharacterized protein</fullName>
    </submittedName>
</protein>
<keyword evidence="3" id="KW-1185">Reference proteome</keyword>
<gene>
    <name evidence="2" type="ORF">SCF082_LOCUS32711</name>
</gene>
<evidence type="ECO:0000313" key="2">
    <source>
        <dbReference type="EMBL" id="CAK9063020.1"/>
    </source>
</evidence>
<name>A0ABP0NKR5_9DINO</name>
<dbReference type="EMBL" id="CAXAMM010028557">
    <property type="protein sequence ID" value="CAK9063020.1"/>
    <property type="molecule type" value="Genomic_DNA"/>
</dbReference>
<evidence type="ECO:0000313" key="3">
    <source>
        <dbReference type="Proteomes" id="UP001642464"/>
    </source>
</evidence>